<keyword evidence="2" id="KW-0815">Transposition</keyword>
<evidence type="ECO:0000256" key="3">
    <source>
        <dbReference type="ARBA" id="ARBA00023125"/>
    </source>
</evidence>
<dbReference type="GO" id="GO:0006310">
    <property type="term" value="P:DNA recombination"/>
    <property type="evidence" value="ECO:0007669"/>
    <property type="project" value="UniProtKB-KW"/>
</dbReference>
<comment type="caution">
    <text evidence="7">The sequence shown here is derived from an EMBL/GenBank/DDBJ whole genome shotgun (WGS) entry which is preliminary data.</text>
</comment>
<keyword evidence="8" id="KW-1185">Reference proteome</keyword>
<dbReference type="Pfam" id="PF01385">
    <property type="entry name" value="OrfB_IS605"/>
    <property type="match status" value="1"/>
</dbReference>
<dbReference type="EMBL" id="JWHL01000002">
    <property type="protein sequence ID" value="MBR1368273.1"/>
    <property type="molecule type" value="Genomic_DNA"/>
</dbReference>
<feature type="domain" description="Probable transposase IS891/IS1136/IS1341" evidence="5">
    <location>
        <begin position="227"/>
        <end position="324"/>
    </location>
</feature>
<evidence type="ECO:0000313" key="8">
    <source>
        <dbReference type="Proteomes" id="UP000730161"/>
    </source>
</evidence>
<dbReference type="InterPro" id="IPR010095">
    <property type="entry name" value="Cas12f1-like_TNB"/>
</dbReference>
<dbReference type="AlphaFoldDB" id="A0A8J7W662"/>
<keyword evidence="3" id="KW-0238">DNA-binding</keyword>
<keyword evidence="4" id="KW-0233">DNA recombination</keyword>
<gene>
    <name evidence="7" type="ORF">RJ53_01680</name>
</gene>
<dbReference type="RefSeq" id="WP_211529885.1">
    <property type="nucleotide sequence ID" value="NZ_JWHL01000002.1"/>
</dbReference>
<evidence type="ECO:0000259" key="5">
    <source>
        <dbReference type="Pfam" id="PF01385"/>
    </source>
</evidence>
<reference evidence="7" key="1">
    <citation type="submission" date="2014-12" db="EMBL/GenBank/DDBJ databases">
        <authorList>
            <person name="Huang H.-H."/>
            <person name="Chen S.-C."/>
            <person name="Lai M.-C."/>
        </authorList>
    </citation>
    <scope>NUCLEOTIDE SEQUENCE</scope>
    <source>
        <strain evidence="7">K1F9705b</strain>
    </source>
</reference>
<dbReference type="Pfam" id="PF07282">
    <property type="entry name" value="Cas12f1-like_TNB"/>
    <property type="match status" value="1"/>
</dbReference>
<sequence>MVIRTVSNYMRLSQRQHYIIDTLAYHAKNLYNVALYNTRQHYFEYCENISVLQTIRPDIASKVTTCVGSFLPYTRKKDFPYKDISNYARSRQNENYPLLHSDVAQQTLRSVEEAYSSYFALMRMYHSGELPHRPRLPRYLEKDGRYKLAFPASHITIRNGNVTLGMARMFKKQHGLTGKELTFKIPPHIQPNRIREVTIVPVHNGKVYKIECAYTVSVQPIFFHPDHYLAIDLGVNNFATIVETATGTASIIDGMYLKSINRWYNKENARLQSIKDKQGLTKDFTHSQSRLLIRRDNRINEAMNRIVAYLIAFACEHGIGTIIVPRWDGIKHQINHGAINNQNFVQIPYAKFRQKLRSKCELVGIQYDDSHDERYTSQVDALARDPIEKPWYGRTRRITRGLYQSSSGTVINADVNGALNHLRKVAGDSGITPIISSGRVNRPVRIRLNYEQPSCRLNCTISRMTGIASPAV</sequence>
<dbReference type="GO" id="GO:0032196">
    <property type="term" value="P:transposition"/>
    <property type="evidence" value="ECO:0007669"/>
    <property type="project" value="UniProtKB-KW"/>
</dbReference>
<dbReference type="OrthoDB" id="142001at2157"/>
<evidence type="ECO:0000256" key="4">
    <source>
        <dbReference type="ARBA" id="ARBA00023172"/>
    </source>
</evidence>
<name>A0A8J7W662_9EURY</name>
<organism evidence="7 8">
    <name type="scientific">Methanocalculus chunghsingensis</name>
    <dbReference type="NCBI Taxonomy" id="156457"/>
    <lineage>
        <taxon>Archaea</taxon>
        <taxon>Methanobacteriati</taxon>
        <taxon>Methanobacteriota</taxon>
        <taxon>Stenosarchaea group</taxon>
        <taxon>Methanomicrobia</taxon>
        <taxon>Methanomicrobiales</taxon>
        <taxon>Methanocalculaceae</taxon>
        <taxon>Methanocalculus</taxon>
    </lineage>
</organism>
<evidence type="ECO:0000256" key="2">
    <source>
        <dbReference type="ARBA" id="ARBA00022578"/>
    </source>
</evidence>
<dbReference type="NCBIfam" id="NF040570">
    <property type="entry name" value="guided_TnpB"/>
    <property type="match status" value="1"/>
</dbReference>
<comment type="similarity">
    <text evidence="1">In the C-terminal section; belongs to the transposase 35 family.</text>
</comment>
<dbReference type="GO" id="GO:0003677">
    <property type="term" value="F:DNA binding"/>
    <property type="evidence" value="ECO:0007669"/>
    <property type="project" value="UniProtKB-KW"/>
</dbReference>
<accession>A0A8J7W662</accession>
<evidence type="ECO:0000256" key="1">
    <source>
        <dbReference type="ARBA" id="ARBA00008761"/>
    </source>
</evidence>
<evidence type="ECO:0000313" key="7">
    <source>
        <dbReference type="EMBL" id="MBR1368273.1"/>
    </source>
</evidence>
<protein>
    <recommendedName>
        <fullName evidence="9">Transposase</fullName>
    </recommendedName>
</protein>
<proteinExistence type="inferred from homology"/>
<dbReference type="Proteomes" id="UP000730161">
    <property type="component" value="Unassembled WGS sequence"/>
</dbReference>
<dbReference type="InterPro" id="IPR001959">
    <property type="entry name" value="Transposase"/>
</dbReference>
<evidence type="ECO:0000259" key="6">
    <source>
        <dbReference type="Pfam" id="PF07282"/>
    </source>
</evidence>
<feature type="domain" description="Cas12f1-like TNB" evidence="6">
    <location>
        <begin position="349"/>
        <end position="420"/>
    </location>
</feature>
<evidence type="ECO:0008006" key="9">
    <source>
        <dbReference type="Google" id="ProtNLM"/>
    </source>
</evidence>